<comment type="similarity">
    <text evidence="2">Belongs to the band 7/mec-2 family. HflK subfamily.</text>
</comment>
<dbReference type="NCBIfam" id="TIGR01933">
    <property type="entry name" value="hflK"/>
    <property type="match status" value="1"/>
</dbReference>
<evidence type="ECO:0000313" key="8">
    <source>
        <dbReference type="EMBL" id="CAI7994561.1"/>
    </source>
</evidence>
<organism evidence="8 9">
    <name type="scientific">Geodia barretti</name>
    <name type="common">Barrett's horny sponge</name>
    <dbReference type="NCBI Taxonomy" id="519541"/>
    <lineage>
        <taxon>Eukaryota</taxon>
        <taxon>Metazoa</taxon>
        <taxon>Porifera</taxon>
        <taxon>Demospongiae</taxon>
        <taxon>Heteroscleromorpha</taxon>
        <taxon>Tetractinellida</taxon>
        <taxon>Astrophorina</taxon>
        <taxon>Geodiidae</taxon>
        <taxon>Geodia</taxon>
    </lineage>
</organism>
<evidence type="ECO:0000313" key="9">
    <source>
        <dbReference type="Proteomes" id="UP001174909"/>
    </source>
</evidence>
<dbReference type="SMART" id="SM00244">
    <property type="entry name" value="PHB"/>
    <property type="match status" value="1"/>
</dbReference>
<evidence type="ECO:0000256" key="5">
    <source>
        <dbReference type="ARBA" id="ARBA00023136"/>
    </source>
</evidence>
<dbReference type="Gene3D" id="3.30.479.30">
    <property type="entry name" value="Band 7 domain"/>
    <property type="match status" value="1"/>
</dbReference>
<dbReference type="Proteomes" id="UP001174909">
    <property type="component" value="Unassembled WGS sequence"/>
</dbReference>
<reference evidence="8" key="1">
    <citation type="submission" date="2023-03" db="EMBL/GenBank/DDBJ databases">
        <authorList>
            <person name="Steffen K."/>
            <person name="Cardenas P."/>
        </authorList>
    </citation>
    <scope>NUCLEOTIDE SEQUENCE</scope>
</reference>
<evidence type="ECO:0000256" key="3">
    <source>
        <dbReference type="ARBA" id="ARBA00022692"/>
    </source>
</evidence>
<accession>A0AA35QWA4</accession>
<dbReference type="PANTHER" id="PTHR43327:SF2">
    <property type="entry name" value="MODULATOR OF FTSH PROTEASE HFLK"/>
    <property type="match status" value="1"/>
</dbReference>
<keyword evidence="3 6" id="KW-0812">Transmembrane</keyword>
<keyword evidence="4 6" id="KW-1133">Transmembrane helix</keyword>
<feature type="domain" description="Band 7" evidence="7">
    <location>
        <begin position="36"/>
        <end position="216"/>
    </location>
</feature>
<dbReference type="SUPFAM" id="SSF117892">
    <property type="entry name" value="Band 7/SPFH domain"/>
    <property type="match status" value="1"/>
</dbReference>
<evidence type="ECO:0000256" key="1">
    <source>
        <dbReference type="ARBA" id="ARBA00004370"/>
    </source>
</evidence>
<dbReference type="InterPro" id="IPR036013">
    <property type="entry name" value="Band_7/SPFH_dom_sf"/>
</dbReference>
<keyword evidence="9" id="KW-1185">Reference proteome</keyword>
<dbReference type="GO" id="GO:0016020">
    <property type="term" value="C:membrane"/>
    <property type="evidence" value="ECO:0007669"/>
    <property type="project" value="UniProtKB-SubCell"/>
</dbReference>
<feature type="transmembrane region" description="Helical" evidence="6">
    <location>
        <begin position="21"/>
        <end position="41"/>
    </location>
</feature>
<dbReference type="EMBL" id="CASHTH010000217">
    <property type="protein sequence ID" value="CAI7994561.1"/>
    <property type="molecule type" value="Genomic_DNA"/>
</dbReference>
<dbReference type="AlphaFoldDB" id="A0AA35QWA4"/>
<dbReference type="Pfam" id="PF01145">
    <property type="entry name" value="Band_7"/>
    <property type="match status" value="1"/>
</dbReference>
<evidence type="ECO:0000256" key="4">
    <source>
        <dbReference type="ARBA" id="ARBA00022989"/>
    </source>
</evidence>
<protein>
    <submittedName>
        <fullName evidence="8">Protein HflK</fullName>
    </submittedName>
</protein>
<evidence type="ECO:0000259" key="7">
    <source>
        <dbReference type="SMART" id="SM00244"/>
    </source>
</evidence>
<evidence type="ECO:0000256" key="2">
    <source>
        <dbReference type="ARBA" id="ARBA00006971"/>
    </source>
</evidence>
<keyword evidence="5 6" id="KW-0472">Membrane</keyword>
<name>A0AA35QWA4_GEOBA</name>
<comment type="caution">
    <text evidence="8">The sequence shown here is derived from an EMBL/GenBank/DDBJ whole genome shotgun (WGS) entry which is preliminary data.</text>
</comment>
<comment type="subcellular location">
    <subcellularLocation>
        <location evidence="1">Membrane</location>
    </subcellularLocation>
</comment>
<sequence length="331" mass="37257">MLRRGQDRFRRFMPGVRGGRGLILLLIIVLGIWLLTGFYRVEPDEQGVVLRWGEWTQTTQPGLNYHLPWPFETVLLPKVTKINRAEIGYRTLVDSKRGAFTRPVPDESLMLTGDENIIDVKFTAFWRIRDAGQYLFNIQAPDRTVRDAAESAMREVIGKTRLQSALAEERFLLAQQTHELTQSILDYYGAGIEVTQIEPQDIGPPDAVIASFRDVQAARADQERAKNEAESYRNDIIPRARGAAERLVQEGTAYKEQIVAEAQGEASRFVAVHTEYAQNADVVRRRMYLETMEEVLGGLDKIIIDSGGGGSSGVVPYLPLPELQRRQGGTQ</sequence>
<dbReference type="InterPro" id="IPR010201">
    <property type="entry name" value="HflK"/>
</dbReference>
<dbReference type="InterPro" id="IPR001107">
    <property type="entry name" value="Band_7"/>
</dbReference>
<dbReference type="PANTHER" id="PTHR43327">
    <property type="entry name" value="STOMATIN-LIKE PROTEIN 2, MITOCHONDRIAL"/>
    <property type="match status" value="1"/>
</dbReference>
<proteinExistence type="inferred from homology"/>
<gene>
    <name evidence="8" type="ORF">GBAR_LOCUS1492</name>
</gene>
<evidence type="ECO:0000256" key="6">
    <source>
        <dbReference type="SAM" id="Phobius"/>
    </source>
</evidence>
<dbReference type="InterPro" id="IPR050710">
    <property type="entry name" value="Band7/mec-2_domain"/>
</dbReference>
<dbReference type="CDD" id="cd03404">
    <property type="entry name" value="SPFH_HflK"/>
    <property type="match status" value="1"/>
</dbReference>